<proteinExistence type="predicted"/>
<name>A0A5J9U5D3_9POAL</name>
<dbReference type="OrthoDB" id="124998at2759"/>
<protein>
    <recommendedName>
        <fullName evidence="4">DDE Tnp4 domain-containing protein</fullName>
    </recommendedName>
</protein>
<reference evidence="2 3" key="1">
    <citation type="journal article" date="2019" name="Sci. Rep.">
        <title>A high-quality genome of Eragrostis curvula grass provides insights into Poaceae evolution and supports new strategies to enhance forage quality.</title>
        <authorList>
            <person name="Carballo J."/>
            <person name="Santos B.A.C.M."/>
            <person name="Zappacosta D."/>
            <person name="Garbus I."/>
            <person name="Selva J.P."/>
            <person name="Gallo C.A."/>
            <person name="Diaz A."/>
            <person name="Albertini E."/>
            <person name="Caccamo M."/>
            <person name="Echenique V."/>
        </authorList>
    </citation>
    <scope>NUCLEOTIDE SEQUENCE [LARGE SCALE GENOMIC DNA]</scope>
    <source>
        <strain evidence="3">cv. Victoria</strain>
        <tissue evidence="2">Leaf</tissue>
    </source>
</reference>
<dbReference type="Pfam" id="PF04827">
    <property type="entry name" value="Plant_tran"/>
    <property type="match status" value="1"/>
</dbReference>
<evidence type="ECO:0000313" key="2">
    <source>
        <dbReference type="EMBL" id="TVU18677.1"/>
    </source>
</evidence>
<feature type="region of interest" description="Disordered" evidence="1">
    <location>
        <begin position="245"/>
        <end position="265"/>
    </location>
</feature>
<dbReference type="Gramene" id="TVU18677">
    <property type="protein sequence ID" value="TVU18677"/>
    <property type="gene ID" value="EJB05_34787"/>
</dbReference>
<sequence>MLTYGVPADFLDDCLAIGESTTIESLRHFVKAMIEIFGSEYLRALNEQDTARLLAMNKARGFLGMLGSIDCMHWKWKNCPPAWHRQFIGHAHDPTIILEAVVDQELWIWHAYFGMPGSCNDINVLPQSPIFARLAKGESPVVEFEANGHKHMEYYLADGTYPSLSSTKNWPQWTYPVVISIRARRCCGNTRSRSASPAEPPRPRRLPQQPRACLLQLRLVDHEAVAQERFFALLALDARARRHRNPSAAAVDARRRRQSPPLSPRPLSPAICADKWSRRCGHDPALMERPALHDMHAQFLANFVVTGLLKVIRVWGMWGLWIRIMQSHGIVHDYG</sequence>
<keyword evidence="3" id="KW-1185">Reference proteome</keyword>
<evidence type="ECO:0000313" key="3">
    <source>
        <dbReference type="Proteomes" id="UP000324897"/>
    </source>
</evidence>
<dbReference type="InterPro" id="IPR006912">
    <property type="entry name" value="Harbinger_derived_prot"/>
</dbReference>
<dbReference type="Proteomes" id="UP000324897">
    <property type="component" value="Chromosome 7"/>
</dbReference>
<dbReference type="AlphaFoldDB" id="A0A5J9U5D3"/>
<evidence type="ECO:0000256" key="1">
    <source>
        <dbReference type="SAM" id="MobiDB-lite"/>
    </source>
</evidence>
<accession>A0A5J9U5D3</accession>
<organism evidence="2 3">
    <name type="scientific">Eragrostis curvula</name>
    <name type="common">weeping love grass</name>
    <dbReference type="NCBI Taxonomy" id="38414"/>
    <lineage>
        <taxon>Eukaryota</taxon>
        <taxon>Viridiplantae</taxon>
        <taxon>Streptophyta</taxon>
        <taxon>Embryophyta</taxon>
        <taxon>Tracheophyta</taxon>
        <taxon>Spermatophyta</taxon>
        <taxon>Magnoliopsida</taxon>
        <taxon>Liliopsida</taxon>
        <taxon>Poales</taxon>
        <taxon>Poaceae</taxon>
        <taxon>PACMAD clade</taxon>
        <taxon>Chloridoideae</taxon>
        <taxon>Eragrostideae</taxon>
        <taxon>Eragrostidinae</taxon>
        <taxon>Eragrostis</taxon>
    </lineage>
</organism>
<dbReference type="PANTHER" id="PTHR47150">
    <property type="entry name" value="OS12G0169200 PROTEIN"/>
    <property type="match status" value="1"/>
</dbReference>
<gene>
    <name evidence="2" type="ORF">EJB05_34787</name>
</gene>
<comment type="caution">
    <text evidence="2">The sequence shown here is derived from an EMBL/GenBank/DDBJ whole genome shotgun (WGS) entry which is preliminary data.</text>
</comment>
<evidence type="ECO:0008006" key="4">
    <source>
        <dbReference type="Google" id="ProtNLM"/>
    </source>
</evidence>
<feature type="non-terminal residue" evidence="2">
    <location>
        <position position="1"/>
    </location>
</feature>
<dbReference type="EMBL" id="RWGY01000029">
    <property type="protein sequence ID" value="TVU18677.1"/>
    <property type="molecule type" value="Genomic_DNA"/>
</dbReference>
<dbReference type="PANTHER" id="PTHR47150:SF5">
    <property type="entry name" value="OS07G0546750 PROTEIN"/>
    <property type="match status" value="1"/>
</dbReference>